<keyword evidence="3" id="KW-1185">Reference proteome</keyword>
<feature type="transmembrane region" description="Helical" evidence="1">
    <location>
        <begin position="121"/>
        <end position="144"/>
    </location>
</feature>
<dbReference type="Proteomes" id="UP000294200">
    <property type="component" value="Unassembled WGS sequence"/>
</dbReference>
<name>A0A4R0X8V4_9BURK</name>
<reference evidence="2 3" key="1">
    <citation type="submission" date="2017-02" db="EMBL/GenBank/DDBJ databases">
        <title>Paraburkholderia sophoroidis sp. nov. and Paraburkholderia steynii sp. nov. rhizobial symbionts of the fynbos legume Hypocalyptus sophoroides.</title>
        <authorList>
            <person name="Steenkamp E.T."/>
            <person name="Beukes C.W."/>
            <person name="Van Zyl E."/>
            <person name="Avontuur J."/>
            <person name="Chan W.Y."/>
            <person name="Hassen A."/>
            <person name="Palmer M."/>
            <person name="Mthombeni L."/>
            <person name="Phalane F."/>
            <person name="Sereme K."/>
            <person name="Venter S.N."/>
        </authorList>
    </citation>
    <scope>NUCLEOTIDE SEQUENCE [LARGE SCALE GENOMIC DNA]</scope>
    <source>
        <strain evidence="2 3">HC1.1ba</strain>
    </source>
</reference>
<keyword evidence="1" id="KW-0812">Transmembrane</keyword>
<organism evidence="2 3">
    <name type="scientific">Paraburkholderia steynii</name>
    <dbReference type="NCBI Taxonomy" id="1245441"/>
    <lineage>
        <taxon>Bacteria</taxon>
        <taxon>Pseudomonadati</taxon>
        <taxon>Pseudomonadota</taxon>
        <taxon>Betaproteobacteria</taxon>
        <taxon>Burkholderiales</taxon>
        <taxon>Burkholderiaceae</taxon>
        <taxon>Paraburkholderia</taxon>
    </lineage>
</organism>
<proteinExistence type="predicted"/>
<feature type="transmembrane region" description="Helical" evidence="1">
    <location>
        <begin position="184"/>
        <end position="209"/>
    </location>
</feature>
<sequence>MREEARRLADAGNSVILASGFEARIAARVDRDRQDCIQDAENRLVSLDTEIAQQDVTTLVNDALQLDEEFVRKADAYLDQQSPALTRLGDSAHRAASELDKFRKKNGLTGTAKYPKGGLKAFMLTLIAASIMGEAGLNSAFFAAGLDSGLIGGFIYAAVLATLNVGVAFLFGRYPIRNIFHRSLIRKCFGGISLVLALLSMLCVSFAIAHFRGALAADVEAPGKAALTSFLNATIELDDITSWALVGISLFFAVLALSEGLLLDDRYPGYGDHDRDYRKARGAYDMAIRTVRGNIERIKSELVKQLENATKDGKAHLATYEANVERRIKAANQLDQSLVKAEQCMDALVRLFRAELKVYQKDNVAPLDYHPIPKFHSLPLPDFKIGQTRNSLGVQRKLLEKLLDEQVRIKAAVQSGFLGKFDTLRPIDDQFLTAAHVNAAHESEAITS</sequence>
<dbReference type="AlphaFoldDB" id="A0A4R0X8V4"/>
<keyword evidence="1" id="KW-1133">Transmembrane helix</keyword>
<evidence type="ECO:0000313" key="3">
    <source>
        <dbReference type="Proteomes" id="UP000294200"/>
    </source>
</evidence>
<evidence type="ECO:0000256" key="1">
    <source>
        <dbReference type="SAM" id="Phobius"/>
    </source>
</evidence>
<keyword evidence="1" id="KW-0472">Membrane</keyword>
<comment type="caution">
    <text evidence="2">The sequence shown here is derived from an EMBL/GenBank/DDBJ whole genome shotgun (WGS) entry which is preliminary data.</text>
</comment>
<dbReference type="EMBL" id="MWML01000174">
    <property type="protein sequence ID" value="TCG05362.1"/>
    <property type="molecule type" value="Genomic_DNA"/>
</dbReference>
<protein>
    <recommendedName>
        <fullName evidence="4">Transmembrane protein</fullName>
    </recommendedName>
</protein>
<evidence type="ECO:0000313" key="2">
    <source>
        <dbReference type="EMBL" id="TCG05362.1"/>
    </source>
</evidence>
<feature type="transmembrane region" description="Helical" evidence="1">
    <location>
        <begin position="240"/>
        <end position="257"/>
    </location>
</feature>
<gene>
    <name evidence="2" type="ORF">BZM27_34285</name>
</gene>
<accession>A0A4R0X8V4</accession>
<evidence type="ECO:0008006" key="4">
    <source>
        <dbReference type="Google" id="ProtNLM"/>
    </source>
</evidence>
<feature type="transmembrane region" description="Helical" evidence="1">
    <location>
        <begin position="150"/>
        <end position="172"/>
    </location>
</feature>